<dbReference type="EMBL" id="JBGBPQ010000002">
    <property type="protein sequence ID" value="KAL1527865.1"/>
    <property type="molecule type" value="Genomic_DNA"/>
</dbReference>
<evidence type="ECO:0000313" key="4">
    <source>
        <dbReference type="Proteomes" id="UP001515480"/>
    </source>
</evidence>
<dbReference type="SUPFAM" id="SSF55874">
    <property type="entry name" value="ATPase domain of HSP90 chaperone/DNA topoisomerase II/histidine kinase"/>
    <property type="match status" value="1"/>
</dbReference>
<feature type="compositionally biased region" description="Basic and acidic residues" evidence="1">
    <location>
        <begin position="96"/>
        <end position="146"/>
    </location>
</feature>
<reference evidence="3 4" key="1">
    <citation type="journal article" date="2024" name="Science">
        <title>Giant polyketide synthase enzymes in the biosynthesis of giant marine polyether toxins.</title>
        <authorList>
            <person name="Fallon T.R."/>
            <person name="Shende V.V."/>
            <person name="Wierzbicki I.H."/>
            <person name="Pendleton A.L."/>
            <person name="Watervoot N.F."/>
            <person name="Auber R.P."/>
            <person name="Gonzalez D.J."/>
            <person name="Wisecaver J.H."/>
            <person name="Moore B.S."/>
        </authorList>
    </citation>
    <scope>NUCLEOTIDE SEQUENCE [LARGE SCALE GENOMIC DNA]</scope>
    <source>
        <strain evidence="3 4">12B1</strain>
    </source>
</reference>
<feature type="compositionally biased region" description="Basic and acidic residues" evidence="1">
    <location>
        <begin position="66"/>
        <end position="82"/>
    </location>
</feature>
<evidence type="ECO:0000313" key="3">
    <source>
        <dbReference type="EMBL" id="KAL1527865.1"/>
    </source>
</evidence>
<accession>A0AB34K108</accession>
<proteinExistence type="predicted"/>
<dbReference type="Pfam" id="PF13020">
    <property type="entry name" value="NOV_C"/>
    <property type="match status" value="1"/>
</dbReference>
<comment type="caution">
    <text evidence="3">The sequence shown here is derived from an EMBL/GenBank/DDBJ whole genome shotgun (WGS) entry which is preliminary data.</text>
</comment>
<organism evidence="3 4">
    <name type="scientific">Prymnesium parvum</name>
    <name type="common">Toxic golden alga</name>
    <dbReference type="NCBI Taxonomy" id="97485"/>
    <lineage>
        <taxon>Eukaryota</taxon>
        <taxon>Haptista</taxon>
        <taxon>Haptophyta</taxon>
        <taxon>Prymnesiophyceae</taxon>
        <taxon>Prymnesiales</taxon>
        <taxon>Prymnesiaceae</taxon>
        <taxon>Prymnesium</taxon>
    </lineage>
</organism>
<sequence>MLCWSAYTSGPQPPVAAAKKAVAKKAAAETAAKKNAKAVYAAAENAAAEKAAAEQAAAEQAAAESAKAEHAAAEKAEAEKAAAKNARALQAAAERVAAEKAAAEKAAAEKAAAEKAAAEKAAAEKAAAEKAAAEKAAAEKAAAEKAAAEKAAAEKAAAEKAAATNAQAVHAAAAEKPAVEKGAAVHETAMQVLAREENKLPASRAPSVFSPAPISGGTTLALSLPESERNSQLPSGPRFSLQERVEGRCAGNIRRDRSWRSSPEGTSPLAFLMEQRALLIVDRFLDYGKLHQKMVSKFSARLPQEVARAMEGLQRIVSSVNLLVTTAIATHSLLTLVDLEYFILRTNRDFEGVRSFEELKLGPLHKHPAWQRACPSDVAGTLTSELVVQHLASEMTRINESCEGERPIFSPTAALNELAAADGLSSYNDLGIFLRAESWVTLCVSRAKKAAKHAKTAARECLKQATKQRPPRLHDEWHECVLRPLLEWVASPTAESTPFSLPGLELLECQQLHLLIESLSRLQSDHDGNEFVFTMRRSLAKRGEADSAGAAENSTNAMSVPARACLKSEVRAHATEAEVLSLFAGMLEDLNYLDSPIARLAAAEQRLLDQFEVSAFDELSLAESSLAAFCHAHRTELEPLLGTSEAGTCQLRSAAIDFASAVIARVPSVRDDVMKEAMLRHFGAGELVELGWTSAAQLKAQLRGLDATTPARIPSACAIAAAAGGVARTTPAMEASRPIARECILALPPLADVAVGTQWFAVFHSSLGPLARFLEQEGLPVIQVIHGKFVRIEAGGLPQFREALREQLPERSVALAVNLYAKPGAPVELMRDLTIEALRAVDESAAVRLVLRCGTALEAVWPLRSILFAAVFMEALERVLPVALERLVHCAHSEELAGLHVIAQELGHADLKAALDSRDSVATATQPPLQVPITAVEDASVMPHYHKRMESLETEVPSTKAHSFTPAPAINEARSKASRETLSATGERSCVELCEFISSRFGNRLGESFAVDDPTRRALHELRGGLQRSIHRLAEELYAGSAHFVLELIQNADDNKYMEGVVPSLRIIAAKDHLRFDNNELGFTETNVLALCSMGQSTKDVSDPRYIGNKGVGWKSVFKVSPHPEVHSRQYHLRFDSTDASGLGYICPTPASPPAGWDATGGTSIVLRIPADRAEADVRDFEVAMMKMKPLILLFLHQLEHIELTLTTGATRSLRRCLSAEDPRVVWLEEHREEGEPTRQQFLVVKRQLSPPVRRVAEAIATTELIVALPLPEPGSAGRTKLPMLDVFAFLPLRSYGLKFVLQADWVAAKELLARAAKDGDMEHQVHWLNLLFELVPLGALEFFEPLAAECCRVLRSCLCVPTRDGGMCCPPTAVLPMSASESPSNEVTQTTDALIQRAGLRYAADGICVSDELSATLGLRRLDASLLSELLADLSTQWGRACDVDFKWLVWALEQIRQDPSCGSQLPALRRLRILPLRDGSLVSLQPDEPVYALGGHGMELESREEMLTSLFVGLRLLHPDFVSELSTSRDAASLLVQLGILKMSVDDWVIKHVVPALASAGTPPGELPGLMRLALRLAPHTRSLRSDNALARCLLEARVRLVSSDGSTARAGPDLSLQLSCLLEPALAFVPDDPPKEWHTLDDAYLEGQHDKQALKGLFLALGVSDFVAIIPCDDGRNWSSPACEALLSSLCAAGDHKRLSHFATAISSRWSSLKRFSSCTVGADRTPSDFLLSLRRHAWLLGDDNQLHRPSELCISTPELVTVIGLSGTPRIVLPLPEDLCSALGVRTSLTVDWACSLLASWAALPSFTCTIDQMVALLRWLRPHTESDVQLTERLRATACIWVPDHPSLGQSNKRGGREISASRMPGKFYCPSQCVREDPSGLIDSMKTTVTDDVVELAASAGLRCLSRYYGLHKMDGTFEALGVLREPQLTHFTTILKAGAARGPPSPTSLTAVYRIFSNWAFHDQWERRDDGGNDSGDDGSLEPEGGDGRRENCGSNAGSSTKQLIATALGGAAVFPTAGGGWSSLDGIYFYAPVSEDDQAASWSPLAQSHLLKCRPQGPPYDSQRYRQLRGSVAVHDIINDLERNLQTFYSDVLHLLPVSDCCRKMVSAKAKEPSAAARSFRVCVAAGVLQRWSLSVLSAAEVSSLEGSVRSLRVYHAQELVVHDELCDPSGLAIELSAGRNCCVYLVEAGSEGGAAALYVTPAATSRVFVQELTKLLPSQHRSEAALVVLPILEAAWDQEELASSAVRVAALCSSDLHGLGELPRLCAHDLWLQWDGAAELHRDTPSELAERAVRGALARDLPDVEGTDPSASEAVMLQALQRELEMSGLHEPMAMQKEHCAGDAFDSVLVASMQNLQPTGTQEEHNAGDALDAVLQLCLASGELGWGTAMALVSAVVKGWVREMVVWTLVALKINLAHETNSQVATGRWGEQLVALHLQSTLISADVVWVNEIEEQGLPYDVKIVERSQDVAATVPHAEKVHYVEVKATTSSSKPLFEMSLAEIDFAREHGSACSLYRVFSAFSAEVKVIKLHNVANSLYHKDLILFAGAAGAV</sequence>
<feature type="compositionally biased region" description="Low complexity" evidence="1">
    <location>
        <begin position="56"/>
        <end position="65"/>
    </location>
</feature>
<keyword evidence="4" id="KW-1185">Reference proteome</keyword>
<dbReference type="PANTHER" id="PTHR32387:SF0">
    <property type="entry name" value="PROTEIN NO VEIN"/>
    <property type="match status" value="1"/>
</dbReference>
<name>A0AB34K108_PRYPA</name>
<dbReference type="InterPro" id="IPR024975">
    <property type="entry name" value="NOV_C"/>
</dbReference>
<dbReference type="InterPro" id="IPR036890">
    <property type="entry name" value="HATPase_C_sf"/>
</dbReference>
<evidence type="ECO:0000259" key="2">
    <source>
        <dbReference type="Pfam" id="PF13020"/>
    </source>
</evidence>
<feature type="domain" description="Protein NO VEIN C-terminal" evidence="2">
    <location>
        <begin position="2439"/>
        <end position="2534"/>
    </location>
</feature>
<dbReference type="Gene3D" id="3.30.565.10">
    <property type="entry name" value="Histidine kinase-like ATPase, C-terminal domain"/>
    <property type="match status" value="1"/>
</dbReference>
<gene>
    <name evidence="3" type="ORF">AB1Y20_009241</name>
</gene>
<evidence type="ECO:0000256" key="1">
    <source>
        <dbReference type="SAM" id="MobiDB-lite"/>
    </source>
</evidence>
<feature type="compositionally biased region" description="Acidic residues" evidence="1">
    <location>
        <begin position="1982"/>
        <end position="1992"/>
    </location>
</feature>
<feature type="region of interest" description="Disordered" evidence="1">
    <location>
        <begin position="1974"/>
        <end position="2005"/>
    </location>
</feature>
<dbReference type="Proteomes" id="UP001515480">
    <property type="component" value="Unassembled WGS sequence"/>
</dbReference>
<dbReference type="PANTHER" id="PTHR32387">
    <property type="entry name" value="WU:FJ29H11"/>
    <property type="match status" value="1"/>
</dbReference>
<feature type="compositionally biased region" description="Low complexity" evidence="1">
    <location>
        <begin position="83"/>
        <end position="95"/>
    </location>
</feature>
<dbReference type="InterPro" id="IPR052957">
    <property type="entry name" value="Auxin_embryo_med"/>
</dbReference>
<dbReference type="NCBIfam" id="NF047352">
    <property type="entry name" value="P_loop_sacsin"/>
    <property type="match status" value="1"/>
</dbReference>
<feature type="region of interest" description="Disordered" evidence="1">
    <location>
        <begin position="56"/>
        <end position="146"/>
    </location>
</feature>
<protein>
    <recommendedName>
        <fullName evidence="2">Protein NO VEIN C-terminal domain-containing protein</fullName>
    </recommendedName>
</protein>
<feature type="region of interest" description="Disordered" evidence="1">
    <location>
        <begin position="954"/>
        <end position="979"/>
    </location>
</feature>